<dbReference type="Proteomes" id="UP000002058">
    <property type="component" value="Unassembled WGS sequence"/>
</dbReference>
<gene>
    <name evidence="1" type="ORF">UREG_07645</name>
</gene>
<dbReference type="HOGENOM" id="CLU_765050_0_0_1"/>
<reference evidence="2" key="1">
    <citation type="journal article" date="2009" name="Genome Res.">
        <title>Comparative genomic analyses of the human fungal pathogens Coccidioides and their relatives.</title>
        <authorList>
            <person name="Sharpton T.J."/>
            <person name="Stajich J.E."/>
            <person name="Rounsley S.D."/>
            <person name="Gardner M.J."/>
            <person name="Wortman J.R."/>
            <person name="Jordar V.S."/>
            <person name="Maiti R."/>
            <person name="Kodira C.D."/>
            <person name="Neafsey D.E."/>
            <person name="Zeng Q."/>
            <person name="Hung C.-Y."/>
            <person name="McMahan C."/>
            <person name="Muszewska A."/>
            <person name="Grynberg M."/>
            <person name="Mandel M.A."/>
            <person name="Kellner E.M."/>
            <person name="Barker B.M."/>
            <person name="Galgiani J.N."/>
            <person name="Orbach M.J."/>
            <person name="Kirkland T.N."/>
            <person name="Cole G.T."/>
            <person name="Henn M.R."/>
            <person name="Birren B.W."/>
            <person name="Taylor J.W."/>
        </authorList>
    </citation>
    <scope>NUCLEOTIDE SEQUENCE [LARGE SCALE GENOMIC DNA]</scope>
    <source>
        <strain evidence="2">UAMH 1704</strain>
    </source>
</reference>
<dbReference type="OMA" id="DSHALGW"/>
<keyword evidence="2" id="KW-1185">Reference proteome</keyword>
<dbReference type="KEGG" id="ure:UREG_07645"/>
<organism evidence="1 2">
    <name type="scientific">Uncinocarpus reesii (strain UAMH 1704)</name>
    <dbReference type="NCBI Taxonomy" id="336963"/>
    <lineage>
        <taxon>Eukaryota</taxon>
        <taxon>Fungi</taxon>
        <taxon>Dikarya</taxon>
        <taxon>Ascomycota</taxon>
        <taxon>Pezizomycotina</taxon>
        <taxon>Eurotiomycetes</taxon>
        <taxon>Eurotiomycetidae</taxon>
        <taxon>Onygenales</taxon>
        <taxon>Onygenaceae</taxon>
        <taxon>Uncinocarpus</taxon>
    </lineage>
</organism>
<evidence type="ECO:0000313" key="1">
    <source>
        <dbReference type="EMBL" id="EEP82780.1"/>
    </source>
</evidence>
<evidence type="ECO:0000313" key="2">
    <source>
        <dbReference type="Proteomes" id="UP000002058"/>
    </source>
</evidence>
<dbReference type="OrthoDB" id="2099276at2759"/>
<name>C4JZP4_UNCRE</name>
<dbReference type="VEuPathDB" id="FungiDB:UREG_07645"/>
<proteinExistence type="predicted"/>
<protein>
    <recommendedName>
        <fullName evidence="3">F-box domain-containing protein</fullName>
    </recommendedName>
</protein>
<dbReference type="RefSeq" id="XP_002582872.1">
    <property type="nucleotide sequence ID" value="XM_002582826.1"/>
</dbReference>
<dbReference type="AlphaFoldDB" id="C4JZP4"/>
<dbReference type="InterPro" id="IPR038883">
    <property type="entry name" value="AN11006-like"/>
</dbReference>
<dbReference type="PANTHER" id="PTHR42085:SF6">
    <property type="entry name" value="F-BOX DOMAIN-CONTAINING PROTEIN"/>
    <property type="match status" value="1"/>
</dbReference>
<dbReference type="EMBL" id="CH476619">
    <property type="protein sequence ID" value="EEP82780.1"/>
    <property type="molecule type" value="Genomic_DNA"/>
</dbReference>
<accession>C4JZP4</accession>
<dbReference type="PANTHER" id="PTHR42085">
    <property type="entry name" value="F-BOX DOMAIN-CONTAINING PROTEIN"/>
    <property type="match status" value="1"/>
</dbReference>
<evidence type="ECO:0008006" key="3">
    <source>
        <dbReference type="Google" id="ProtNLM"/>
    </source>
</evidence>
<dbReference type="InParanoid" id="C4JZP4"/>
<sequence length="410" mass="46396">MTTATDLTVTSPSLRFSDVATTPGLHCMTVLRVTVPPEFSRHGKSCIEYNTITLPDGIGGHISQADYLQEWEQLCYRLAKCLSPYQLRLALTISNPNFEFIASMLQPLLSLPPLNSCDISLPGWKFDSRLCFMSTTLLRVTGQIGFDGTQFPFTRLPHELQLLVLEQSDLVLPNRDIVWSAKYRLQHFACCLRHYQGRKPHGVGSDSPFLYSSTSPCWSPPRALFQVSREMRAQALHIFHSKNTFAFNPYYLNIDTELLHCPSDSFQSFRYIKFHLPAACIGLLQPNWKGVLEIIALTMDLAKLTIEVNIGLSKRSHLRYVQSLNSEDGAPDPTPHWWSVCEQVMAPFMKLKEMGLRKLMVNVHWPCVLGEAAVLTVRASVLEKKTMGHEYNGLGVAIPWRNNLGSQYCF</sequence>
<dbReference type="GeneID" id="8440592"/>